<organism evidence="1 2">
    <name type="scientific">Xanthomonas axonopodis pv. citri (strain 306)</name>
    <dbReference type="NCBI Taxonomy" id="190486"/>
    <lineage>
        <taxon>Bacteria</taxon>
        <taxon>Pseudomonadati</taxon>
        <taxon>Pseudomonadota</taxon>
        <taxon>Gammaproteobacteria</taxon>
        <taxon>Lysobacterales</taxon>
        <taxon>Lysobacteraceae</taxon>
        <taxon>Xanthomonas</taxon>
    </lineage>
</organism>
<gene>
    <name evidence="1" type="ordered locus">XACb0005</name>
</gene>
<dbReference type="EMBL" id="AE008925">
    <property type="protein sequence ID" value="AAM39251.1"/>
    <property type="molecule type" value="Genomic_DNA"/>
</dbReference>
<evidence type="ECO:0000313" key="1">
    <source>
        <dbReference type="EMBL" id="AAM39251.1"/>
    </source>
</evidence>
<reference evidence="1 2" key="1">
    <citation type="journal article" date="2002" name="Nature">
        <title>Comparison of the genomes of two Xanthomonas pathogens with differing host specificities.</title>
        <authorList>
            <person name="da Silva A.C."/>
            <person name="Ferro J.A."/>
            <person name="Reinach F.C."/>
            <person name="Farah C.S."/>
            <person name="Furlan L.R."/>
            <person name="Quaggio R.B."/>
            <person name="Monteiro-Vitorello C.B."/>
            <person name="Van Sluys M.A."/>
            <person name="Almeida N.F."/>
            <person name="Alves L.M."/>
            <person name="do Amaral A.M."/>
            <person name="Bertolini M.C."/>
            <person name="Camargo L.E."/>
            <person name="Camarotte G."/>
            <person name="Cannavan F."/>
            <person name="Cardozo J."/>
            <person name="Chambergo F."/>
            <person name="Ciapina L.P."/>
            <person name="Cicarelli R.M."/>
            <person name="Coutinho L.L."/>
            <person name="Cursino-Santos J.R."/>
            <person name="El-Dorry H."/>
            <person name="Faria J.B."/>
            <person name="Ferreira A.J."/>
            <person name="Ferreira R.C."/>
            <person name="Ferro M.I."/>
            <person name="Formighieri E.F."/>
            <person name="Franco M.C."/>
            <person name="Greggio C.C."/>
            <person name="Gruber A."/>
            <person name="Katsuyama A.M."/>
            <person name="Kishi L.T."/>
            <person name="Leite R.P."/>
            <person name="Lemos E.G."/>
            <person name="Lemos M.V."/>
            <person name="Locali E.C."/>
            <person name="Machado M.A."/>
            <person name="Madeira A.M."/>
            <person name="Martinez-Rossi N.M."/>
            <person name="Martins E.C."/>
            <person name="Meidanis J."/>
            <person name="Menck C.F."/>
            <person name="Miyaki C.Y."/>
            <person name="Moon D.H."/>
            <person name="Moreira L.M."/>
            <person name="Novo M.T."/>
            <person name="Okura V.K."/>
            <person name="Oliveira M.C."/>
            <person name="Oliveira V.R."/>
            <person name="Pereira H.A."/>
            <person name="Rossi A."/>
            <person name="Sena J.A."/>
            <person name="Silva C."/>
            <person name="de Souza R.F."/>
            <person name="Spinola L.A."/>
            <person name="Takita M.A."/>
            <person name="Tamura R.E."/>
            <person name="Teixeira E.C."/>
            <person name="Tezza R.I."/>
            <person name="Trindade dos Santos M."/>
            <person name="Truffi D."/>
            <person name="Tsai S.M."/>
            <person name="White F.F."/>
            <person name="Setubal J.C."/>
            <person name="Kitajima J.P."/>
        </authorList>
    </citation>
    <scope>NUCLEOTIDE SEQUENCE [LARGE SCALE GENOMIC DNA]</scope>
    <source>
        <strain evidence="1 2">306</strain>
    </source>
</reference>
<evidence type="ECO:0000313" key="2">
    <source>
        <dbReference type="Proteomes" id="UP000000576"/>
    </source>
</evidence>
<geneLocation type="plasmid" evidence="1 2">
    <name>pXAC64</name>
</geneLocation>
<sequence>MCSCAGTHGAGGLAGARQAGQFQLRPVAGQDFGGHRRRAGRLPGRRALGGFALALELGQLFQRGRPPPAVDLGGAHVVGRQHLEHHHAQRQQLGGGGVERGKHAWLATLAGQLLFGLAHAHHDRVAADLADQLHGAQRPGTGEGGDGNGGWHDRPVKLRCLMVNHLNLTCKP</sequence>
<proteinExistence type="predicted"/>
<dbReference type="AlphaFoldDB" id="A0AAI8ETS4"/>
<keyword evidence="1" id="KW-0614">Plasmid</keyword>
<protein>
    <submittedName>
        <fullName evidence="1">Uncharacterized protein</fullName>
    </submittedName>
</protein>
<dbReference type="Proteomes" id="UP000000576">
    <property type="component" value="Plasmid pXAC64"/>
</dbReference>
<dbReference type="KEGG" id="xac:XACb0005"/>
<accession>A0AAI8ETS4</accession>
<name>A0AAI8ETS4_XANAC</name>